<protein>
    <recommendedName>
        <fullName evidence="3">Restriction endonuclease</fullName>
    </recommendedName>
</protein>
<dbReference type="RefSeq" id="WP_163344037.1">
    <property type="nucleotide sequence ID" value="NZ_CP048409.1"/>
</dbReference>
<reference evidence="1 2" key="1">
    <citation type="submission" date="2020-02" db="EMBL/GenBank/DDBJ databases">
        <title>Genome sequencing for Draconibacterium sp. strain M1.</title>
        <authorList>
            <person name="Park S.-J."/>
        </authorList>
    </citation>
    <scope>NUCLEOTIDE SEQUENCE [LARGE SCALE GENOMIC DNA]</scope>
    <source>
        <strain evidence="1 2">M1</strain>
    </source>
</reference>
<keyword evidence="2" id="KW-1185">Reference proteome</keyword>
<gene>
    <name evidence="1" type="ORF">G0Q07_14380</name>
</gene>
<name>A0A6C0R987_9BACT</name>
<dbReference type="Proteomes" id="UP000474630">
    <property type="component" value="Chromosome"/>
</dbReference>
<dbReference type="EMBL" id="CP048409">
    <property type="protein sequence ID" value="QIA06215.1"/>
    <property type="molecule type" value="Genomic_DNA"/>
</dbReference>
<dbReference type="KEGG" id="drc:G0Q07_14380"/>
<proteinExistence type="predicted"/>
<sequence>MAKRQSDGDETWNRLLNWTKGQKSSERLSAHILNSEGFKSLDPSHPLGGKDGLKDIVSIKDNLQWIGAAYFPRGQMKFTEIKKKFSEDLKGIDANSVSGLAFVTNQELTLNERKELKKIGKPHTIEVFHLERIAHILDNAKNYGVRLEFLDIEMTKEEQLAYFVVKDEKMLDLSEKIENLMVDYSSFKRSLMLDEDSEIFKNRTEEEVYEMIERFSDQIWYNRHQGLKQRLAAKQTTVDPEIWAGALKAAKRIEEKYGEENLWHESDFEWGMLNGKLSALRWLTGDEWDMLDT</sequence>
<evidence type="ECO:0000313" key="1">
    <source>
        <dbReference type="EMBL" id="QIA06215.1"/>
    </source>
</evidence>
<dbReference type="AlphaFoldDB" id="A0A6C0R987"/>
<accession>A0A6C0R987</accession>
<evidence type="ECO:0000313" key="2">
    <source>
        <dbReference type="Proteomes" id="UP000474630"/>
    </source>
</evidence>
<organism evidence="1 2">
    <name type="scientific">Draconibacterium halophilum</name>
    <dbReference type="NCBI Taxonomy" id="2706887"/>
    <lineage>
        <taxon>Bacteria</taxon>
        <taxon>Pseudomonadati</taxon>
        <taxon>Bacteroidota</taxon>
        <taxon>Bacteroidia</taxon>
        <taxon>Marinilabiliales</taxon>
        <taxon>Prolixibacteraceae</taxon>
        <taxon>Draconibacterium</taxon>
    </lineage>
</organism>
<evidence type="ECO:0008006" key="3">
    <source>
        <dbReference type="Google" id="ProtNLM"/>
    </source>
</evidence>